<keyword evidence="2" id="KW-1185">Reference proteome</keyword>
<feature type="non-terminal residue" evidence="1">
    <location>
        <position position="1"/>
    </location>
</feature>
<sequence>RSHISNHFVGSTADDVLRQREEECSVPAADDVHADILEVRGPNGELQRNRRSDKRMGTVRGWTVIHEQHHIRSNAVHGVYR</sequence>
<reference evidence="2" key="1">
    <citation type="submission" date="2022-10" db="EMBL/GenBank/DDBJ databases">
        <title>Genome assembly of Pristionchus species.</title>
        <authorList>
            <person name="Yoshida K."/>
            <person name="Sommer R.J."/>
        </authorList>
    </citation>
    <scope>NUCLEOTIDE SEQUENCE [LARGE SCALE GENOMIC DNA]</scope>
    <source>
        <strain evidence="2">RS5460</strain>
    </source>
</reference>
<dbReference type="AlphaFoldDB" id="A0AAN5CWT4"/>
<evidence type="ECO:0000313" key="2">
    <source>
        <dbReference type="Proteomes" id="UP001328107"/>
    </source>
</evidence>
<accession>A0AAN5CWT4</accession>
<gene>
    <name evidence="1" type="ORF">PMAYCL1PPCAC_21759</name>
</gene>
<feature type="non-terminal residue" evidence="1">
    <location>
        <position position="81"/>
    </location>
</feature>
<name>A0AAN5CWT4_9BILA</name>
<dbReference type="Proteomes" id="UP001328107">
    <property type="component" value="Unassembled WGS sequence"/>
</dbReference>
<evidence type="ECO:0000313" key="1">
    <source>
        <dbReference type="EMBL" id="GMR51564.1"/>
    </source>
</evidence>
<proteinExistence type="predicted"/>
<comment type="caution">
    <text evidence="1">The sequence shown here is derived from an EMBL/GenBank/DDBJ whole genome shotgun (WGS) entry which is preliminary data.</text>
</comment>
<organism evidence="1 2">
    <name type="scientific">Pristionchus mayeri</name>
    <dbReference type="NCBI Taxonomy" id="1317129"/>
    <lineage>
        <taxon>Eukaryota</taxon>
        <taxon>Metazoa</taxon>
        <taxon>Ecdysozoa</taxon>
        <taxon>Nematoda</taxon>
        <taxon>Chromadorea</taxon>
        <taxon>Rhabditida</taxon>
        <taxon>Rhabditina</taxon>
        <taxon>Diplogasteromorpha</taxon>
        <taxon>Diplogasteroidea</taxon>
        <taxon>Neodiplogasteridae</taxon>
        <taxon>Pristionchus</taxon>
    </lineage>
</organism>
<protein>
    <submittedName>
        <fullName evidence="1">Uncharacterized protein</fullName>
    </submittedName>
</protein>
<dbReference type="EMBL" id="BTRK01000005">
    <property type="protein sequence ID" value="GMR51564.1"/>
    <property type="molecule type" value="Genomic_DNA"/>
</dbReference>